<comment type="caution">
    <text evidence="2">The sequence shown here is derived from an EMBL/GenBank/DDBJ whole genome shotgun (WGS) entry which is preliminary data.</text>
</comment>
<name>A0A2S8F9G1_9BACT</name>
<evidence type="ECO:0000259" key="1">
    <source>
        <dbReference type="Pfam" id="PF05050"/>
    </source>
</evidence>
<dbReference type="InterPro" id="IPR029063">
    <property type="entry name" value="SAM-dependent_MTases_sf"/>
</dbReference>
<organism evidence="2 3">
    <name type="scientific">Blastopirellula marina</name>
    <dbReference type="NCBI Taxonomy" id="124"/>
    <lineage>
        <taxon>Bacteria</taxon>
        <taxon>Pseudomonadati</taxon>
        <taxon>Planctomycetota</taxon>
        <taxon>Planctomycetia</taxon>
        <taxon>Pirellulales</taxon>
        <taxon>Pirellulaceae</taxon>
        <taxon>Blastopirellula</taxon>
    </lineage>
</organism>
<dbReference type="OrthoDB" id="7343073at2"/>
<feature type="domain" description="Methyltransferase FkbM" evidence="1">
    <location>
        <begin position="176"/>
        <end position="221"/>
    </location>
</feature>
<evidence type="ECO:0000313" key="2">
    <source>
        <dbReference type="EMBL" id="PQO28775.1"/>
    </source>
</evidence>
<accession>A0A2S8F9G1</accession>
<sequence length="279" mass="31930">MGLISKLIPHLQKYGLRATFKKILWLGATRFNIVDDIVARKEKINEQLNQEFDSTIRYGVLKGYRFPEKSWWSMPDRAGMLLGIYEQELLSDIAAESKDRKYFVDIGAADGYYGVGCVSQGLFERSCCYEISPEGQETIKESAALNGVPDRVEVRGIADRASIQQLKSWEMSQTIFLIDIEGAEFDILDEENIKSISGALVYVEMHPFKLKDGQEQVEALKKRLEPYFKIELIETGARDPSQFSELRLMTDSDRWLICSEWRSALGEWWKLIPLANSHG</sequence>
<dbReference type="Pfam" id="PF05050">
    <property type="entry name" value="Methyltransf_21"/>
    <property type="match status" value="1"/>
</dbReference>
<protein>
    <recommendedName>
        <fullName evidence="1">Methyltransferase FkbM domain-containing protein</fullName>
    </recommendedName>
</protein>
<evidence type="ECO:0000313" key="3">
    <source>
        <dbReference type="Proteomes" id="UP000239388"/>
    </source>
</evidence>
<dbReference type="RefSeq" id="WP_105358021.1">
    <property type="nucleotide sequence ID" value="NZ_PUIB01000024.1"/>
</dbReference>
<proteinExistence type="predicted"/>
<reference evidence="2 3" key="1">
    <citation type="submission" date="2018-02" db="EMBL/GenBank/DDBJ databases">
        <title>Comparative genomes isolates from brazilian mangrove.</title>
        <authorList>
            <person name="Araujo J.E."/>
            <person name="Taketani R.G."/>
            <person name="Silva M.C.P."/>
            <person name="Loureco M.V."/>
            <person name="Andreote F.D."/>
        </authorList>
    </citation>
    <scope>NUCLEOTIDE SEQUENCE [LARGE SCALE GENOMIC DNA]</scope>
    <source>
        <strain evidence="2 3">NAP PRIS-MGV</strain>
    </source>
</reference>
<dbReference type="SUPFAM" id="SSF53335">
    <property type="entry name" value="S-adenosyl-L-methionine-dependent methyltransferases"/>
    <property type="match status" value="1"/>
</dbReference>
<dbReference type="Proteomes" id="UP000239388">
    <property type="component" value="Unassembled WGS sequence"/>
</dbReference>
<dbReference type="Gene3D" id="3.40.50.150">
    <property type="entry name" value="Vaccinia Virus protein VP39"/>
    <property type="match status" value="1"/>
</dbReference>
<dbReference type="InterPro" id="IPR006342">
    <property type="entry name" value="FkbM_mtfrase"/>
</dbReference>
<gene>
    <name evidence="2" type="ORF">C5Y98_23640</name>
</gene>
<dbReference type="EMBL" id="PUIB01000024">
    <property type="protein sequence ID" value="PQO28775.1"/>
    <property type="molecule type" value="Genomic_DNA"/>
</dbReference>
<dbReference type="AlphaFoldDB" id="A0A2S8F9G1"/>